<dbReference type="GO" id="GO:0015293">
    <property type="term" value="F:symporter activity"/>
    <property type="evidence" value="ECO:0007669"/>
    <property type="project" value="UniProtKB-KW"/>
</dbReference>
<keyword evidence="6 8" id="KW-0472">Membrane</keyword>
<feature type="transmembrane region" description="Helical" evidence="8">
    <location>
        <begin position="133"/>
        <end position="152"/>
    </location>
</feature>
<feature type="transmembrane region" description="Helical" evidence="8">
    <location>
        <begin position="55"/>
        <end position="74"/>
    </location>
</feature>
<reference evidence="9" key="1">
    <citation type="submission" date="2020-11" db="EMBL/GenBank/DDBJ databases">
        <authorList>
            <person name="Tran Van P."/>
        </authorList>
    </citation>
    <scope>NUCLEOTIDE SEQUENCE</scope>
</reference>
<feature type="transmembrane region" description="Helical" evidence="8">
    <location>
        <begin position="94"/>
        <end position="112"/>
    </location>
</feature>
<evidence type="ECO:0000256" key="2">
    <source>
        <dbReference type="ARBA" id="ARBA00022448"/>
    </source>
</evidence>
<dbReference type="InterPro" id="IPR011701">
    <property type="entry name" value="MFS"/>
</dbReference>
<evidence type="ECO:0000256" key="5">
    <source>
        <dbReference type="ARBA" id="ARBA00022989"/>
    </source>
</evidence>
<dbReference type="PANTHER" id="PTHR11662">
    <property type="entry name" value="SOLUTE CARRIER FAMILY 17"/>
    <property type="match status" value="1"/>
</dbReference>
<evidence type="ECO:0000256" key="1">
    <source>
        <dbReference type="ARBA" id="ARBA00004141"/>
    </source>
</evidence>
<protein>
    <submittedName>
        <fullName evidence="9">Uncharacterized protein</fullName>
    </submittedName>
</protein>
<evidence type="ECO:0000256" key="4">
    <source>
        <dbReference type="ARBA" id="ARBA00022847"/>
    </source>
</evidence>
<keyword evidence="4" id="KW-0769">Symport</keyword>
<keyword evidence="3 8" id="KW-0812">Transmembrane</keyword>
<evidence type="ECO:0000313" key="10">
    <source>
        <dbReference type="Proteomes" id="UP000678499"/>
    </source>
</evidence>
<sequence length="505" mass="55731">MFWLWLSFEKPAKHPTISDQELFYIHESLGTTALKLPEPTFRTTPWKAFFTSMPVYAILVANFCRSWTFYLLLIDQATYLKEVFDYNLKEASTIGWLSALPHLVMTMIVPMGGILADHLRKNGIMSTTNVRKVFNCGGFGLEAIFLLFTAYATTSKQAMTSLVFAVGFSGFAISGFNVNHLDIAPRYASILMGLSNGFGTLSGMICPKVVESLTENEIGWLSALPHLVMTMIVPMGGILADHLRKNGIMSTTNVRKVFNCGGFGLEAIFLLFTAYATTSKQAMTSLVFAVGFSGFAISGFNVNHLDIAPRYASILMGLSNGFGTLSGMICPKVVESLTENESSDDWRKVFIIASCVHFFGVTFYAIFASGELQPWAEPPVPSSVVTKRLSIIRQQSLVSIDSLLEFLMMHFDRKRFVRAQSEGGILRSDSKEHQASYGAIPEEQGIRAAVPQAQDPGFNPFRQPAAQDYQDPTNYQQPAAQYYDPTASSSQPPPNPANPFRGGYQ</sequence>
<dbReference type="FunFam" id="1.20.1250.20:FF:000003">
    <property type="entry name" value="Solute carrier family 17 member 3"/>
    <property type="match status" value="1"/>
</dbReference>
<feature type="transmembrane region" description="Helical" evidence="8">
    <location>
        <begin position="218"/>
        <end position="236"/>
    </location>
</feature>
<gene>
    <name evidence="9" type="ORF">NMOB1V02_LOCUS6585</name>
</gene>
<dbReference type="SUPFAM" id="SSF103473">
    <property type="entry name" value="MFS general substrate transporter"/>
    <property type="match status" value="2"/>
</dbReference>
<dbReference type="GO" id="GO:0098700">
    <property type="term" value="P:neurotransmitter loading into synaptic vesicle"/>
    <property type="evidence" value="ECO:0007669"/>
    <property type="project" value="TreeGrafter"/>
</dbReference>
<evidence type="ECO:0000256" key="3">
    <source>
        <dbReference type="ARBA" id="ARBA00022692"/>
    </source>
</evidence>
<dbReference type="EMBL" id="CAJPEX010001399">
    <property type="protein sequence ID" value="CAG0919043.1"/>
    <property type="molecule type" value="Genomic_DNA"/>
</dbReference>
<evidence type="ECO:0000313" key="9">
    <source>
        <dbReference type="EMBL" id="CAD7278891.1"/>
    </source>
</evidence>
<comment type="subcellular location">
    <subcellularLocation>
        <location evidence="1">Membrane</location>
        <topology evidence="1">Multi-pass membrane protein</topology>
    </subcellularLocation>
</comment>
<dbReference type="GO" id="GO:0005326">
    <property type="term" value="F:neurotransmitter transmembrane transporter activity"/>
    <property type="evidence" value="ECO:0007669"/>
    <property type="project" value="TreeGrafter"/>
</dbReference>
<dbReference type="GO" id="GO:0060076">
    <property type="term" value="C:excitatory synapse"/>
    <property type="evidence" value="ECO:0007669"/>
    <property type="project" value="TreeGrafter"/>
</dbReference>
<keyword evidence="2" id="KW-0813">Transport</keyword>
<dbReference type="EMBL" id="OA883436">
    <property type="protein sequence ID" value="CAD7278891.1"/>
    <property type="molecule type" value="Genomic_DNA"/>
</dbReference>
<evidence type="ECO:0000256" key="7">
    <source>
        <dbReference type="SAM" id="MobiDB-lite"/>
    </source>
</evidence>
<dbReference type="PANTHER" id="PTHR11662:SF456">
    <property type="entry name" value="VESICULAR GLUTAMATE TRANSPORTER, ISOFORM A"/>
    <property type="match status" value="1"/>
</dbReference>
<dbReference type="FunFam" id="1.20.1250.20:FF:000264">
    <property type="entry name" value="vesicular glutamate transporter 1"/>
    <property type="match status" value="1"/>
</dbReference>
<dbReference type="InterPro" id="IPR050382">
    <property type="entry name" value="MFS_Na/Anion_cotransporter"/>
</dbReference>
<feature type="transmembrane region" description="Helical" evidence="8">
    <location>
        <begin position="188"/>
        <end position="206"/>
    </location>
</feature>
<evidence type="ECO:0000256" key="6">
    <source>
        <dbReference type="ARBA" id="ARBA00023136"/>
    </source>
</evidence>
<feature type="transmembrane region" description="Helical" evidence="8">
    <location>
        <begin position="257"/>
        <end position="276"/>
    </location>
</feature>
<feature type="transmembrane region" description="Helical" evidence="8">
    <location>
        <begin position="346"/>
        <end position="367"/>
    </location>
</feature>
<dbReference type="GO" id="GO:0005313">
    <property type="term" value="F:L-glutamate transmembrane transporter activity"/>
    <property type="evidence" value="ECO:0007669"/>
    <property type="project" value="TreeGrafter"/>
</dbReference>
<dbReference type="OrthoDB" id="2985014at2759"/>
<keyword evidence="5 8" id="KW-1133">Transmembrane helix</keyword>
<dbReference type="AlphaFoldDB" id="A0A7R9GDT5"/>
<accession>A0A7R9GDT5</accession>
<feature type="region of interest" description="Disordered" evidence="7">
    <location>
        <begin position="452"/>
        <end position="505"/>
    </location>
</feature>
<feature type="compositionally biased region" description="Polar residues" evidence="7">
    <location>
        <begin position="470"/>
        <end position="479"/>
    </location>
</feature>
<dbReference type="Pfam" id="PF07690">
    <property type="entry name" value="MFS_1"/>
    <property type="match status" value="2"/>
</dbReference>
<feature type="transmembrane region" description="Helical" evidence="8">
    <location>
        <begin position="282"/>
        <end position="302"/>
    </location>
</feature>
<organism evidence="9">
    <name type="scientific">Notodromas monacha</name>
    <dbReference type="NCBI Taxonomy" id="399045"/>
    <lineage>
        <taxon>Eukaryota</taxon>
        <taxon>Metazoa</taxon>
        <taxon>Ecdysozoa</taxon>
        <taxon>Arthropoda</taxon>
        <taxon>Crustacea</taxon>
        <taxon>Oligostraca</taxon>
        <taxon>Ostracoda</taxon>
        <taxon>Podocopa</taxon>
        <taxon>Podocopida</taxon>
        <taxon>Cypridocopina</taxon>
        <taxon>Cypridoidea</taxon>
        <taxon>Cyprididae</taxon>
        <taxon>Notodromas</taxon>
    </lineage>
</organism>
<dbReference type="GO" id="GO:0035249">
    <property type="term" value="P:synaptic transmission, glutamatergic"/>
    <property type="evidence" value="ECO:0007669"/>
    <property type="project" value="TreeGrafter"/>
</dbReference>
<evidence type="ECO:0000256" key="8">
    <source>
        <dbReference type="SAM" id="Phobius"/>
    </source>
</evidence>
<name>A0A7R9GDT5_9CRUS</name>
<dbReference type="GO" id="GO:0050803">
    <property type="term" value="P:regulation of synapse structure or activity"/>
    <property type="evidence" value="ECO:0007669"/>
    <property type="project" value="TreeGrafter"/>
</dbReference>
<dbReference type="GO" id="GO:0030672">
    <property type="term" value="C:synaptic vesicle membrane"/>
    <property type="evidence" value="ECO:0007669"/>
    <property type="project" value="TreeGrafter"/>
</dbReference>
<feature type="non-terminal residue" evidence="9">
    <location>
        <position position="1"/>
    </location>
</feature>
<keyword evidence="10" id="KW-1185">Reference proteome</keyword>
<feature type="transmembrane region" description="Helical" evidence="8">
    <location>
        <begin position="158"/>
        <end position="176"/>
    </location>
</feature>
<dbReference type="Proteomes" id="UP000678499">
    <property type="component" value="Unassembled WGS sequence"/>
</dbReference>
<proteinExistence type="predicted"/>
<dbReference type="Gene3D" id="1.20.1250.20">
    <property type="entry name" value="MFS general substrate transporter like domains"/>
    <property type="match status" value="2"/>
</dbReference>
<dbReference type="InterPro" id="IPR036259">
    <property type="entry name" value="MFS_trans_sf"/>
</dbReference>